<dbReference type="Proteomes" id="UP000001194">
    <property type="component" value="Unassembled WGS sequence"/>
</dbReference>
<protein>
    <submittedName>
        <fullName evidence="1">Predicted protein</fullName>
    </submittedName>
</protein>
<dbReference type="AlphaFoldDB" id="B0DM44"/>
<organism evidence="2">
    <name type="scientific">Laccaria bicolor (strain S238N-H82 / ATCC MYA-4686)</name>
    <name type="common">Bicoloured deceiver</name>
    <name type="synonym">Laccaria laccata var. bicolor</name>
    <dbReference type="NCBI Taxonomy" id="486041"/>
    <lineage>
        <taxon>Eukaryota</taxon>
        <taxon>Fungi</taxon>
        <taxon>Dikarya</taxon>
        <taxon>Basidiomycota</taxon>
        <taxon>Agaricomycotina</taxon>
        <taxon>Agaricomycetes</taxon>
        <taxon>Agaricomycetidae</taxon>
        <taxon>Agaricales</taxon>
        <taxon>Agaricineae</taxon>
        <taxon>Hydnangiaceae</taxon>
        <taxon>Laccaria</taxon>
    </lineage>
</organism>
<proteinExistence type="predicted"/>
<name>B0DM44_LACBS</name>
<dbReference type="EMBL" id="DS547118">
    <property type="protein sequence ID" value="EDR04501.1"/>
    <property type="molecule type" value="Genomic_DNA"/>
</dbReference>
<gene>
    <name evidence="1" type="ORF">LACBIDRAFT_330683</name>
</gene>
<reference evidence="1 2" key="1">
    <citation type="journal article" date="2008" name="Nature">
        <title>The genome of Laccaria bicolor provides insights into mycorrhizal symbiosis.</title>
        <authorList>
            <person name="Martin F."/>
            <person name="Aerts A."/>
            <person name="Ahren D."/>
            <person name="Brun A."/>
            <person name="Danchin E.G.J."/>
            <person name="Duchaussoy F."/>
            <person name="Gibon J."/>
            <person name="Kohler A."/>
            <person name="Lindquist E."/>
            <person name="Pereda V."/>
            <person name="Salamov A."/>
            <person name="Shapiro H.J."/>
            <person name="Wuyts J."/>
            <person name="Blaudez D."/>
            <person name="Buee M."/>
            <person name="Brokstein P."/>
            <person name="Canbaeck B."/>
            <person name="Cohen D."/>
            <person name="Courty P.E."/>
            <person name="Coutinho P.M."/>
            <person name="Delaruelle C."/>
            <person name="Detter J.C."/>
            <person name="Deveau A."/>
            <person name="DiFazio S."/>
            <person name="Duplessis S."/>
            <person name="Fraissinet-Tachet L."/>
            <person name="Lucic E."/>
            <person name="Frey-Klett P."/>
            <person name="Fourrey C."/>
            <person name="Feussner I."/>
            <person name="Gay G."/>
            <person name="Grimwood J."/>
            <person name="Hoegger P.J."/>
            <person name="Jain P."/>
            <person name="Kilaru S."/>
            <person name="Labbe J."/>
            <person name="Lin Y.C."/>
            <person name="Legue V."/>
            <person name="Le Tacon F."/>
            <person name="Marmeisse R."/>
            <person name="Melayah D."/>
            <person name="Montanini B."/>
            <person name="Muratet M."/>
            <person name="Nehls U."/>
            <person name="Niculita-Hirzel H."/>
            <person name="Oudot-Le Secq M.P."/>
            <person name="Peter M."/>
            <person name="Quesneville H."/>
            <person name="Rajashekar B."/>
            <person name="Reich M."/>
            <person name="Rouhier N."/>
            <person name="Schmutz J."/>
            <person name="Yin T."/>
            <person name="Chalot M."/>
            <person name="Henrissat B."/>
            <person name="Kuees U."/>
            <person name="Lucas S."/>
            <person name="Van de Peer Y."/>
            <person name="Podila G.K."/>
            <person name="Polle A."/>
            <person name="Pukkila P.J."/>
            <person name="Richardson P.M."/>
            <person name="Rouze P."/>
            <person name="Sanders I.R."/>
            <person name="Stajich J.E."/>
            <person name="Tunlid A."/>
            <person name="Tuskan G."/>
            <person name="Grigoriev I.V."/>
        </authorList>
    </citation>
    <scope>NUCLEOTIDE SEQUENCE [LARGE SCALE GENOMIC DNA]</scope>
    <source>
        <strain evidence="2">S238N-H82 / ATCC MYA-4686</strain>
    </source>
</reference>
<dbReference type="RefSeq" id="XP_001885020.1">
    <property type="nucleotide sequence ID" value="XM_001884985.1"/>
</dbReference>
<dbReference type="KEGG" id="lbc:LACBIDRAFT_330683"/>
<dbReference type="HOGENOM" id="CLU_2109461_0_0_1"/>
<dbReference type="InParanoid" id="B0DM44"/>
<sequence length="115" mass="12487">MSVLIALTHVQDAYSPLDAHKFIQRLDGDIGGDRDRGSGFPFCTFGYSRENIAPPPSPPPLTPMPITPPSLTLHHTLSHIPSLPPLSFSTSPTSLHHFPLTSSLYIYTPPSTLSL</sequence>
<keyword evidence="2" id="KW-1185">Reference proteome</keyword>
<evidence type="ECO:0000313" key="2">
    <source>
        <dbReference type="Proteomes" id="UP000001194"/>
    </source>
</evidence>
<dbReference type="GeneID" id="6080651"/>
<accession>B0DM44</accession>
<evidence type="ECO:0000313" key="1">
    <source>
        <dbReference type="EMBL" id="EDR04501.1"/>
    </source>
</evidence>